<comment type="catalytic activity">
    <reaction evidence="14">
        <text>a long-chain fatty acid + ATP + CoA = a long-chain fatty acyl-CoA + AMP + diphosphate</text>
        <dbReference type="Rhea" id="RHEA:15421"/>
        <dbReference type="ChEBI" id="CHEBI:30616"/>
        <dbReference type="ChEBI" id="CHEBI:33019"/>
        <dbReference type="ChEBI" id="CHEBI:57287"/>
        <dbReference type="ChEBI" id="CHEBI:57560"/>
        <dbReference type="ChEBI" id="CHEBI:83139"/>
        <dbReference type="ChEBI" id="CHEBI:456215"/>
        <dbReference type="EC" id="6.2.1.3"/>
    </reaction>
    <physiologicalReaction direction="left-to-right" evidence="14">
        <dbReference type="Rhea" id="RHEA:15422"/>
    </physiologicalReaction>
</comment>
<protein>
    <recommendedName>
        <fullName evidence="21">Long-chain-fatty-acid--CoA ligase</fullName>
        <ecNumber evidence="21">6.2.1.3</ecNumber>
    </recommendedName>
</protein>
<dbReference type="Pfam" id="PF00487">
    <property type="entry name" value="FA_desaturase"/>
    <property type="match status" value="2"/>
</dbReference>
<accession>A0A2A6C4H4</accession>
<keyword evidence="7 24" id="KW-1133">Transmembrane helix</keyword>
<accession>A0A8R1Y401</accession>
<keyword evidence="6 21" id="KW-0276">Fatty acid metabolism</keyword>
<feature type="transmembrane region" description="Helical" evidence="24">
    <location>
        <begin position="1717"/>
        <end position="1739"/>
    </location>
</feature>
<name>A0A2A6C4H4_PRIPA</name>
<comment type="catalytic activity">
    <reaction evidence="17">
        <text>(5Z,8Z,11Z,14Z)-eicosatetraenoate + ATP + CoA = (5Z,8Z,11Z,14Z)-eicosatetraenoyl-CoA + AMP + diphosphate</text>
        <dbReference type="Rhea" id="RHEA:19713"/>
        <dbReference type="ChEBI" id="CHEBI:30616"/>
        <dbReference type="ChEBI" id="CHEBI:32395"/>
        <dbReference type="ChEBI" id="CHEBI:33019"/>
        <dbReference type="ChEBI" id="CHEBI:57287"/>
        <dbReference type="ChEBI" id="CHEBI:57368"/>
        <dbReference type="ChEBI" id="CHEBI:456215"/>
        <dbReference type="EC" id="6.2.1.15"/>
    </reaction>
    <physiologicalReaction direction="left-to-right" evidence="17">
        <dbReference type="Rhea" id="RHEA:19714"/>
    </physiologicalReaction>
</comment>
<evidence type="ECO:0000256" key="23">
    <source>
        <dbReference type="SAM" id="MobiDB-lite"/>
    </source>
</evidence>
<dbReference type="OrthoDB" id="1700726at2759"/>
<dbReference type="CDD" id="cd05927">
    <property type="entry name" value="LC-FACS_euk"/>
    <property type="match status" value="1"/>
</dbReference>
<evidence type="ECO:0000259" key="26">
    <source>
        <dbReference type="Pfam" id="PF00501"/>
    </source>
</evidence>
<evidence type="ECO:0000256" key="16">
    <source>
        <dbReference type="ARBA" id="ARBA00024532"/>
    </source>
</evidence>
<feature type="compositionally biased region" description="Basic and acidic residues" evidence="23">
    <location>
        <begin position="232"/>
        <end position="250"/>
    </location>
</feature>
<evidence type="ECO:0000256" key="14">
    <source>
        <dbReference type="ARBA" id="ARBA00024484"/>
    </source>
</evidence>
<dbReference type="Pfam" id="PF00501">
    <property type="entry name" value="AMP-binding"/>
    <property type="match status" value="2"/>
</dbReference>
<feature type="transmembrane region" description="Helical" evidence="24">
    <location>
        <begin position="649"/>
        <end position="670"/>
    </location>
</feature>
<evidence type="ECO:0000256" key="11">
    <source>
        <dbReference type="ARBA" id="ARBA00023136"/>
    </source>
</evidence>
<keyword evidence="3 20" id="KW-0444">Lipid biosynthesis</keyword>
<keyword evidence="9" id="KW-0408">Iron</keyword>
<evidence type="ECO:0000256" key="17">
    <source>
        <dbReference type="ARBA" id="ARBA00024548"/>
    </source>
</evidence>
<evidence type="ECO:0000256" key="3">
    <source>
        <dbReference type="ARBA" id="ARBA00022516"/>
    </source>
</evidence>
<evidence type="ECO:0000256" key="22">
    <source>
        <dbReference type="SAM" id="Coils"/>
    </source>
</evidence>
<evidence type="ECO:0000256" key="12">
    <source>
        <dbReference type="ARBA" id="ARBA00023160"/>
    </source>
</evidence>
<evidence type="ECO:0000256" key="1">
    <source>
        <dbReference type="ARBA" id="ARBA00004141"/>
    </source>
</evidence>
<comment type="catalytic activity">
    <reaction evidence="15">
        <text>12-hydroxy-(5Z,8Z,10E,14Z)-eicosatetraenoate + ATP + CoA = 12-hydroxy-(5Z,8Z,10E,14Z)-eicosatetraenoyl-CoA + AMP + diphosphate</text>
        <dbReference type="Rhea" id="RHEA:52112"/>
        <dbReference type="ChEBI" id="CHEBI:30616"/>
        <dbReference type="ChEBI" id="CHEBI:33019"/>
        <dbReference type="ChEBI" id="CHEBI:57287"/>
        <dbReference type="ChEBI" id="CHEBI:90718"/>
        <dbReference type="ChEBI" id="CHEBI:136408"/>
        <dbReference type="ChEBI" id="CHEBI:456215"/>
    </reaction>
    <physiologicalReaction direction="left-to-right" evidence="15">
        <dbReference type="Rhea" id="RHEA:52113"/>
    </physiologicalReaction>
</comment>
<keyword evidence="21" id="KW-0547">Nucleotide-binding</keyword>
<comment type="similarity">
    <text evidence="2 20">Belongs to the fatty acid desaturase type 1 family.</text>
</comment>
<dbReference type="GO" id="GO:0004768">
    <property type="term" value="F:stearoyl-CoA 9-desaturase activity"/>
    <property type="evidence" value="ECO:0000318"/>
    <property type="project" value="GO_Central"/>
</dbReference>
<feature type="coiled-coil region" evidence="22">
    <location>
        <begin position="182"/>
        <end position="219"/>
    </location>
</feature>
<dbReference type="PRINTS" id="PR00075">
    <property type="entry name" value="FACDDSATRASE"/>
</dbReference>
<keyword evidence="5 20" id="KW-0812">Transmembrane</keyword>
<proteinExistence type="inferred from homology"/>
<dbReference type="Pfam" id="PF10317">
    <property type="entry name" value="7TM_GPCR_Srd"/>
    <property type="match status" value="2"/>
</dbReference>
<dbReference type="Proteomes" id="UP000005239">
    <property type="component" value="Unassembled WGS sequence"/>
</dbReference>
<dbReference type="GO" id="GO:0005506">
    <property type="term" value="F:iron ion binding"/>
    <property type="evidence" value="ECO:0000318"/>
    <property type="project" value="GO_Central"/>
</dbReference>
<feature type="transmembrane region" description="Helical" evidence="24">
    <location>
        <begin position="1554"/>
        <end position="1578"/>
    </location>
</feature>
<evidence type="ECO:0000256" key="20">
    <source>
        <dbReference type="RuleBase" id="RU000581"/>
    </source>
</evidence>
<reference evidence="28" key="1">
    <citation type="journal article" date="2008" name="Nat. Genet.">
        <title>The Pristionchus pacificus genome provides a unique perspective on nematode lifestyle and parasitism.</title>
        <authorList>
            <person name="Dieterich C."/>
            <person name="Clifton S.W."/>
            <person name="Schuster L.N."/>
            <person name="Chinwalla A."/>
            <person name="Delehaunty K."/>
            <person name="Dinkelacker I."/>
            <person name="Fulton L."/>
            <person name="Fulton R."/>
            <person name="Godfrey J."/>
            <person name="Minx P."/>
            <person name="Mitreva M."/>
            <person name="Roeseler W."/>
            <person name="Tian H."/>
            <person name="Witte H."/>
            <person name="Yang S.P."/>
            <person name="Wilson R.K."/>
            <person name="Sommer R.J."/>
        </authorList>
    </citation>
    <scope>NUCLEOTIDE SEQUENCE [LARGE SCALE GENOMIC DNA]</scope>
    <source>
        <strain evidence="28">PS312</strain>
    </source>
</reference>
<reference evidence="27" key="2">
    <citation type="submission" date="2022-06" db="UniProtKB">
        <authorList>
            <consortium name="EnsemblMetazoa"/>
        </authorList>
    </citation>
    <scope>IDENTIFICATION</scope>
    <source>
        <strain evidence="27">PS312</strain>
    </source>
</reference>
<comment type="catalytic activity">
    <reaction evidence="16">
        <text>15-hydroxy-(5Z,8Z,11Z,13E)-eicosatetraenoate + ATP + CoA = 15-hydroxy-(5Z,8Z,11Z,13E)-eicosatetraenoyl-CoA + AMP + diphosphate</text>
        <dbReference type="Rhea" id="RHEA:52116"/>
        <dbReference type="ChEBI" id="CHEBI:30616"/>
        <dbReference type="ChEBI" id="CHEBI:33019"/>
        <dbReference type="ChEBI" id="CHEBI:57287"/>
        <dbReference type="ChEBI" id="CHEBI:78832"/>
        <dbReference type="ChEBI" id="CHEBI:136409"/>
        <dbReference type="ChEBI" id="CHEBI:456215"/>
    </reaction>
    <physiologicalReaction direction="left-to-right" evidence="16">
        <dbReference type="Rhea" id="RHEA:52117"/>
    </physiologicalReaction>
</comment>
<comment type="similarity">
    <text evidence="21">Belongs to the ATP-dependent AMP-binding enzyme family.</text>
</comment>
<evidence type="ECO:0000256" key="7">
    <source>
        <dbReference type="ARBA" id="ARBA00022989"/>
    </source>
</evidence>
<comment type="catalytic activity">
    <reaction evidence="13">
        <text>5-hydroxy-(6E,8Z,11Z,14Z)-eicosatetraenoate + ATP + CoA = 5-hydroxy-(6E,8Z,11Z,14Z)-eicosatetraenoyl-CoA + AMP + diphosphate</text>
        <dbReference type="Rhea" id="RHEA:52108"/>
        <dbReference type="ChEBI" id="CHEBI:30616"/>
        <dbReference type="ChEBI" id="CHEBI:33019"/>
        <dbReference type="ChEBI" id="CHEBI:57287"/>
        <dbReference type="ChEBI" id="CHEBI:65341"/>
        <dbReference type="ChEBI" id="CHEBI:136407"/>
        <dbReference type="ChEBI" id="CHEBI:456215"/>
    </reaction>
    <physiologicalReaction direction="left-to-right" evidence="13">
        <dbReference type="Rhea" id="RHEA:52109"/>
    </physiologicalReaction>
</comment>
<feature type="domain" description="Fatty acid desaturase" evidence="25">
    <location>
        <begin position="1928"/>
        <end position="2093"/>
    </location>
</feature>
<dbReference type="GO" id="GO:0005789">
    <property type="term" value="C:endoplasmic reticulum membrane"/>
    <property type="evidence" value="ECO:0000318"/>
    <property type="project" value="GO_Central"/>
</dbReference>
<dbReference type="PROSITE" id="PS00455">
    <property type="entry name" value="AMP_BINDING"/>
    <property type="match status" value="1"/>
</dbReference>
<feature type="transmembrane region" description="Helical" evidence="24">
    <location>
        <begin position="2031"/>
        <end position="2051"/>
    </location>
</feature>
<keyword evidence="8 20" id="KW-0560">Oxidoreductase</keyword>
<evidence type="ECO:0000259" key="25">
    <source>
        <dbReference type="Pfam" id="PF00487"/>
    </source>
</evidence>
<feature type="region of interest" description="Disordered" evidence="23">
    <location>
        <begin position="225"/>
        <end position="250"/>
    </location>
</feature>
<feature type="transmembrane region" description="Helical" evidence="24">
    <location>
        <begin position="618"/>
        <end position="643"/>
    </location>
</feature>
<evidence type="ECO:0000256" key="9">
    <source>
        <dbReference type="ARBA" id="ARBA00023004"/>
    </source>
</evidence>
<dbReference type="EnsemblMetazoa" id="PPA01020.1">
    <property type="protein sequence ID" value="PPA01020.1"/>
    <property type="gene ID" value="WBGene00090574"/>
</dbReference>
<organism evidence="27 28">
    <name type="scientific">Pristionchus pacificus</name>
    <name type="common">Parasitic nematode worm</name>
    <dbReference type="NCBI Taxonomy" id="54126"/>
    <lineage>
        <taxon>Eukaryota</taxon>
        <taxon>Metazoa</taxon>
        <taxon>Ecdysozoa</taxon>
        <taxon>Nematoda</taxon>
        <taxon>Chromadorea</taxon>
        <taxon>Rhabditida</taxon>
        <taxon>Rhabditina</taxon>
        <taxon>Diplogasteromorpha</taxon>
        <taxon>Diplogasteroidea</taxon>
        <taxon>Neodiplogasteridae</taxon>
        <taxon>Pristionchus</taxon>
    </lineage>
</organism>
<keyword evidence="12 20" id="KW-0275">Fatty acid biosynthesis</keyword>
<keyword evidence="4 21" id="KW-0436">Ligase</keyword>
<evidence type="ECO:0000256" key="13">
    <source>
        <dbReference type="ARBA" id="ARBA00024469"/>
    </source>
</evidence>
<gene>
    <name evidence="27" type="primary">WBGene00090574</name>
</gene>
<dbReference type="InterPro" id="IPR045311">
    <property type="entry name" value="LC-FACS_euk"/>
</dbReference>
<evidence type="ECO:0000256" key="4">
    <source>
        <dbReference type="ARBA" id="ARBA00022598"/>
    </source>
</evidence>
<keyword evidence="28" id="KW-1185">Reference proteome</keyword>
<dbReference type="InterPro" id="IPR019421">
    <property type="entry name" value="7TM_GPCR_serpentine_rcpt_Srd"/>
</dbReference>
<dbReference type="InterPro" id="IPR005804">
    <property type="entry name" value="FA_desaturase_dom"/>
</dbReference>
<comment type="cofactor">
    <cofactor evidence="20">
        <name>Fe(2+)</name>
        <dbReference type="ChEBI" id="CHEBI:29033"/>
    </cofactor>
</comment>
<dbReference type="EC" id="6.2.1.3" evidence="21"/>
<evidence type="ECO:0000313" key="27">
    <source>
        <dbReference type="EnsemblMetazoa" id="PPA01020.1"/>
    </source>
</evidence>
<dbReference type="PANTHER" id="PTHR11351">
    <property type="entry name" value="ACYL-COA DESATURASE"/>
    <property type="match status" value="1"/>
</dbReference>
<sequence length="2151" mass="246580">MYAITIIDLYGDLRVSGKYVTSQTSNSIASISEGRNLLFSLRHFTELRARDLMSATRVHQSEVREVPNKKSIDSGYQPSDSIDMEEMIGNNDAITKAENGFHNVDNLKDIREHHTIGGVEEIPIKMSTMSQAKAVHHMVNQKSLSIDNSLDVNEMEMIEEEPSLMVENFDNQTESVLSPGENEIKEEEMEDTKVNNNEKKKMEEAAEKLVAKMMDELRQPVRQRVNVETEETEKNIKPKDNEEKRKRMGENKLEHVAQQEDCYLAPELKEIEQMEEEAKKTVYKVEYVWVNVAIQIALHIGALYGLYLAITSAKWMTNAWMVLMTLYAGNSITAGAHRMWCHKAYKANFGVRLFYLIGTTMSIQNDVIEWSRDHRVHHKWADSDADPHNINRGFFFSHMGWLMVRKHPKVKEMGKKVDMSDLESDPLLAFQRRHYVPLIFLSLYFLSAVPVYCWGETWTNAYFVGAILRLAVQLHGTWFINSAAHTFGYKPFDTKITAVDTFLYACLTNGEAWHNYHHTFPQDYRASEYMWKGNMSAMMIDFFAYMGWVWDRKTMSKEAIARQKMKGDHSPHSFSFAMADNKIHHVAKWDDCYLATEVKEIEQMDEEAKKTEYKMEIVWINVAIQVGLHIGALIGLYMLLFMASWKTFFWMPLMAFYATNSVTAGAHRLWTHKSYKANFWVRLFYMIGDTIAVENDVIEWSRDHRCHHKWSDSDADPHNINRGFFFAHMGWLMVKKHPKVKEMGAKIDMSDLEADPILAFQRKHYYKLIAITQFLIWLVPVYFWNENIYVAFYVVNNFRLAAQLHGTWFINSLAHTYGYKPFDTKITPVDNYLYSILANGEAWHNYHHTFPQDYRASEYMWKANFSAFMIDCFAYMGWVWDRKTMSKEVPIMRLSVRRLREINLDLLLSYNHSKFRYEMGLGYSTAKAEGKIEPLVDPLNQTIKLDDGSRISRFNSDGVLLKTVFDDATTLYEGVRRGARVSKNGPMLGQRIKQKNGLEPYVWSSYNEVLTRSDNVAIAFRELGLPVGEQTLIGIFSKNRVEWIVTELASYSYSNVIVPLYETLGPDACAYIMNQTEMKIVSRPEHVKPTPETLATICYTSGTTGMPKGVMLTHGNVIADTTSSLCLIRTEIVETDIMISFLPMAHMFERMLQAVSYMTGGKVGFFRGDIRGLPEDIKELQPTVVPVVPRVLNRLYNKVMADVNESRVKRTVFDAACAFKKKEMKGFVVRNNSYFDQLVFKKIREGMGGRVKLMITGSAPISANVLTFVRAAMGCVVIEGYGLTECVAPCAVTIEGDSRPGHVGPPSPCVAIKLVDVPELGYYAKNDAGEVCVRGHTVFKGYYKNDEETKKVLDSDGWLHTGDIGTWTKQGCLKIIDRKKHIFKLAQGEYVAPEKIETIYSRCKYVAQSYVHGESEKHCLIAIIVPDPEVLIPAMEKSLGVKGTRAELCARDDVKKAVLENIQAAGKAAGLFSFEQVKDIYLEADPFTVENGLLTPTLKSKRPQLKRRYDKELATIMYGLAANLYIACMTSVSGIGIVTNCLLMAAIRARSSTIAAYSIILLNCAIVDMIGAACSLFSMPRVVCPPAKIIFVYHGPCIMLDDPRPCTISSHYLASGHYIISFYQAYSFDREVALQTIRDYWPPYEEDLRTKQFHLGDIQSVANIYAAMALTYICTSSPISFSITFYLRWKTIQGMDERKGHMSESSRKMHKMFVKALNVQIALTTFLGIGCSTFALNLFRIFEATWEEYTVVGISNILPTLAPITNLIYIKPYRPMDNGGLFGERIDFEECVRHQLRDKMTGTGFQHVEDQNDNYLAPSVDEINEMNEEAKKKQYEWDIVWPNVFIQVALHIGVLIGLYQSIYEADWRTNVWMIVMTLYAGNSITAGAHRLWCHKAYKAIIFLSPHLKFRSPTFHFQANFGVRVFFMIGTTMAVQNDVIEWSRDHRVHHKWSDSDADPHNINRGFFFAHMGWLLVRKHPKVKEMGKKIDMSDLEADPVLAFQRRYYVLLVPLAFLFLTFVPVYFWKENVAVSFYVGAVLRLALQLHFTWLINSAAHTFGYKPFDTKITAVDEIVLAFLTNGEAWHNYHHTFPQDYRASEYMWKSNMSGMLIDFFAYMGWVWDRKTMSKEAIARQKLKGDGSRPMPAIRNDD</sequence>
<comment type="catalytic activity">
    <reaction evidence="18">
        <text>(E)-hexadec-2-enoate + ATP + CoA = (2E)-hexadecenoyl-CoA + AMP + diphosphate</text>
        <dbReference type="Rhea" id="RHEA:36139"/>
        <dbReference type="ChEBI" id="CHEBI:30616"/>
        <dbReference type="ChEBI" id="CHEBI:33019"/>
        <dbReference type="ChEBI" id="CHEBI:57287"/>
        <dbReference type="ChEBI" id="CHEBI:61526"/>
        <dbReference type="ChEBI" id="CHEBI:72745"/>
        <dbReference type="ChEBI" id="CHEBI:456215"/>
    </reaction>
    <physiologicalReaction direction="left-to-right" evidence="18">
        <dbReference type="Rhea" id="RHEA:36140"/>
    </physiologicalReaction>
</comment>
<feature type="domain" description="AMP-dependent synthetase/ligase" evidence="26">
    <location>
        <begin position="1000"/>
        <end position="1081"/>
    </location>
</feature>
<feature type="transmembrane region" description="Helical" evidence="24">
    <location>
        <begin position="1751"/>
        <end position="1770"/>
    </location>
</feature>
<feature type="transmembrane region" description="Helical" evidence="24">
    <location>
        <begin position="287"/>
        <end position="307"/>
    </location>
</feature>
<keyword evidence="11 24" id="KW-0472">Membrane</keyword>
<evidence type="ECO:0000256" key="10">
    <source>
        <dbReference type="ARBA" id="ARBA00023098"/>
    </source>
</evidence>
<dbReference type="InterPro" id="IPR020845">
    <property type="entry name" value="AMP-binding_CS"/>
</dbReference>
<dbReference type="InterPro" id="IPR042099">
    <property type="entry name" value="ANL_N_sf"/>
</dbReference>
<comment type="catalytic activity">
    <reaction evidence="19">
        <text>hexadecanoate + ATP + CoA = hexadecanoyl-CoA + AMP + diphosphate</text>
        <dbReference type="Rhea" id="RHEA:30751"/>
        <dbReference type="ChEBI" id="CHEBI:7896"/>
        <dbReference type="ChEBI" id="CHEBI:30616"/>
        <dbReference type="ChEBI" id="CHEBI:33019"/>
        <dbReference type="ChEBI" id="CHEBI:57287"/>
        <dbReference type="ChEBI" id="CHEBI:57379"/>
        <dbReference type="ChEBI" id="CHEBI:456215"/>
    </reaction>
    <physiologicalReaction direction="left-to-right" evidence="19">
        <dbReference type="Rhea" id="RHEA:30752"/>
    </physiologicalReaction>
</comment>
<dbReference type="InterPro" id="IPR015876">
    <property type="entry name" value="Acyl-CoA_DS"/>
</dbReference>
<evidence type="ECO:0000256" key="19">
    <source>
        <dbReference type="ARBA" id="ARBA00049139"/>
    </source>
</evidence>
<dbReference type="GO" id="GO:0005524">
    <property type="term" value="F:ATP binding"/>
    <property type="evidence" value="ECO:0007669"/>
    <property type="project" value="UniProtKB-KW"/>
</dbReference>
<feature type="transmembrane region" description="Helical" evidence="24">
    <location>
        <begin position="1524"/>
        <end position="1547"/>
    </location>
</feature>
<dbReference type="SUPFAM" id="SSF56801">
    <property type="entry name" value="Acetyl-CoA synthetase-like"/>
    <property type="match status" value="1"/>
</dbReference>
<feature type="transmembrane region" description="Helical" evidence="24">
    <location>
        <begin position="1871"/>
        <end position="1892"/>
    </location>
</feature>
<feature type="transmembrane region" description="Helical" evidence="24">
    <location>
        <begin position="435"/>
        <end position="455"/>
    </location>
</feature>
<dbReference type="CDD" id="cd03505">
    <property type="entry name" value="Delta9-FADS-like"/>
    <property type="match status" value="3"/>
</dbReference>
<evidence type="ECO:0000313" key="28">
    <source>
        <dbReference type="Proteomes" id="UP000005239"/>
    </source>
</evidence>
<dbReference type="InterPro" id="IPR000873">
    <property type="entry name" value="AMP-dep_synth/lig_dom"/>
</dbReference>
<dbReference type="GO" id="GO:0047676">
    <property type="term" value="F:arachidonate-CoA ligase activity"/>
    <property type="evidence" value="ECO:0007669"/>
    <property type="project" value="UniProtKB-EC"/>
</dbReference>
<evidence type="ECO:0000256" key="5">
    <source>
        <dbReference type="ARBA" id="ARBA00022692"/>
    </source>
</evidence>
<feature type="transmembrane region" description="Helical" evidence="24">
    <location>
        <begin position="1839"/>
        <end position="1859"/>
    </location>
</feature>
<evidence type="ECO:0000256" key="21">
    <source>
        <dbReference type="RuleBase" id="RU369030"/>
    </source>
</evidence>
<dbReference type="GO" id="GO:0006636">
    <property type="term" value="P:unsaturated fatty acid biosynthetic process"/>
    <property type="evidence" value="ECO:0000318"/>
    <property type="project" value="GO_Central"/>
</dbReference>
<feature type="transmembrane region" description="Helical" evidence="24">
    <location>
        <begin position="2005"/>
        <end position="2025"/>
    </location>
</feature>
<keyword evidence="22" id="KW-0175">Coiled coil</keyword>
<feature type="transmembrane region" description="Helical" evidence="24">
    <location>
        <begin position="1664"/>
        <end position="1689"/>
    </location>
</feature>
<keyword evidence="10 21" id="KW-0443">Lipid metabolism</keyword>
<evidence type="ECO:0000256" key="6">
    <source>
        <dbReference type="ARBA" id="ARBA00022832"/>
    </source>
</evidence>
<evidence type="ECO:0000256" key="15">
    <source>
        <dbReference type="ARBA" id="ARBA00024495"/>
    </source>
</evidence>
<evidence type="ECO:0000256" key="8">
    <source>
        <dbReference type="ARBA" id="ARBA00023002"/>
    </source>
</evidence>
<feature type="domain" description="AMP-dependent synthetase/ligase" evidence="26">
    <location>
        <begin position="1085"/>
        <end position="1343"/>
    </location>
</feature>
<dbReference type="Gene3D" id="3.40.50.12780">
    <property type="entry name" value="N-terminal domain of ligase-like"/>
    <property type="match status" value="1"/>
</dbReference>
<comment type="domain">
    <text evidence="20">The histidine box domains are involved in binding the catalytic metal ions.</text>
</comment>
<evidence type="ECO:0000256" key="18">
    <source>
        <dbReference type="ARBA" id="ARBA00024565"/>
    </source>
</evidence>
<feature type="transmembrane region" description="Helical" evidence="24">
    <location>
        <begin position="319"/>
        <end position="336"/>
    </location>
</feature>
<comment type="function">
    <text evidence="21">Catalyzes the conversion of long-chain fatty acids to their active form acyl-CoAs for both synthesis of cellular lipids, and degradation via beta-oxidation.</text>
</comment>
<keyword evidence="21" id="KW-0067">ATP-binding</keyword>
<feature type="domain" description="Fatty acid desaturase" evidence="25">
    <location>
        <begin position="319"/>
        <end position="522"/>
    </location>
</feature>
<evidence type="ECO:0000256" key="24">
    <source>
        <dbReference type="SAM" id="Phobius"/>
    </source>
</evidence>
<comment type="subcellular location">
    <subcellularLocation>
        <location evidence="1">Membrane</location>
        <topology evidence="1">Multi-pass membrane protein</topology>
    </subcellularLocation>
</comment>
<evidence type="ECO:0000256" key="2">
    <source>
        <dbReference type="ARBA" id="ARBA00009295"/>
    </source>
</evidence>
<dbReference type="PANTHER" id="PTHR11351:SF31">
    <property type="entry name" value="DESATURASE 1, ISOFORM A-RELATED"/>
    <property type="match status" value="1"/>
</dbReference>